<comment type="caution">
    <text evidence="2">The sequence shown here is derived from an EMBL/GenBank/DDBJ whole genome shotgun (WGS) entry which is preliminary data.</text>
</comment>
<feature type="domain" description="Transcription regulator PadR N-terminal" evidence="1">
    <location>
        <begin position="7"/>
        <end position="82"/>
    </location>
</feature>
<dbReference type="PANTHER" id="PTHR43252">
    <property type="entry name" value="TRANSCRIPTIONAL REGULATOR YQJI"/>
    <property type="match status" value="1"/>
</dbReference>
<dbReference type="Proteomes" id="UP001595843">
    <property type="component" value="Unassembled WGS sequence"/>
</dbReference>
<evidence type="ECO:0000259" key="1">
    <source>
        <dbReference type="Pfam" id="PF03551"/>
    </source>
</evidence>
<dbReference type="EMBL" id="JBHSAP010000018">
    <property type="protein sequence ID" value="MFC4078061.1"/>
    <property type="molecule type" value="Genomic_DNA"/>
</dbReference>
<dbReference type="InterPro" id="IPR005149">
    <property type="entry name" value="Tscrpt_reg_PadR_N"/>
</dbReference>
<reference evidence="3" key="1">
    <citation type="journal article" date="2019" name="Int. J. Syst. Evol. Microbiol.">
        <title>The Global Catalogue of Microorganisms (GCM) 10K type strain sequencing project: providing services to taxonomists for standard genome sequencing and annotation.</title>
        <authorList>
            <consortium name="The Broad Institute Genomics Platform"/>
            <consortium name="The Broad Institute Genome Sequencing Center for Infectious Disease"/>
            <person name="Wu L."/>
            <person name="Ma J."/>
        </authorList>
    </citation>
    <scope>NUCLEOTIDE SEQUENCE [LARGE SCALE GENOMIC DNA]</scope>
    <source>
        <strain evidence="3">IBRC-M 10813</strain>
    </source>
</reference>
<name>A0ABV8JH33_9BACL</name>
<dbReference type="Gene3D" id="1.10.10.10">
    <property type="entry name" value="Winged helix-like DNA-binding domain superfamily/Winged helix DNA-binding domain"/>
    <property type="match status" value="1"/>
</dbReference>
<keyword evidence="3" id="KW-1185">Reference proteome</keyword>
<proteinExistence type="predicted"/>
<dbReference type="InterPro" id="IPR036390">
    <property type="entry name" value="WH_DNA-bd_sf"/>
</dbReference>
<sequence>MSIKLVILGLLMEGEKHPYEIAQVMKERLMENYIKLPKGSIYYAFDQLQKKDMIEVVDVIRDSNRPDRTIYRITPRGEEEFQQLLIRQFSCLDNFYHPLYAALVFARHGNPTAIAEVLEERIQIVEESVQRMQQVYEEHISQVSRATLHMMMGTVEQGKTELKWLKRIRKDALEGRLQERGRPILLKEEERGT</sequence>
<evidence type="ECO:0000313" key="2">
    <source>
        <dbReference type="EMBL" id="MFC4078061.1"/>
    </source>
</evidence>
<dbReference type="SUPFAM" id="SSF46785">
    <property type="entry name" value="Winged helix' DNA-binding domain"/>
    <property type="match status" value="1"/>
</dbReference>
<dbReference type="Pfam" id="PF03551">
    <property type="entry name" value="PadR"/>
    <property type="match status" value="1"/>
</dbReference>
<dbReference type="RefSeq" id="WP_380705890.1">
    <property type="nucleotide sequence ID" value="NZ_JBHSAP010000018.1"/>
</dbReference>
<organism evidence="2 3">
    <name type="scientific">Salinithrix halophila</name>
    <dbReference type="NCBI Taxonomy" id="1485204"/>
    <lineage>
        <taxon>Bacteria</taxon>
        <taxon>Bacillati</taxon>
        <taxon>Bacillota</taxon>
        <taxon>Bacilli</taxon>
        <taxon>Bacillales</taxon>
        <taxon>Thermoactinomycetaceae</taxon>
        <taxon>Salinithrix</taxon>
    </lineage>
</organism>
<protein>
    <submittedName>
        <fullName evidence="2">PadR family transcriptional regulator</fullName>
    </submittedName>
</protein>
<dbReference type="InterPro" id="IPR036388">
    <property type="entry name" value="WH-like_DNA-bd_sf"/>
</dbReference>
<gene>
    <name evidence="2" type="ORF">ACFOUO_14760</name>
</gene>
<accession>A0ABV8JH33</accession>
<evidence type="ECO:0000313" key="3">
    <source>
        <dbReference type="Proteomes" id="UP001595843"/>
    </source>
</evidence>
<dbReference type="PANTHER" id="PTHR43252:SF7">
    <property type="entry name" value="TRANSCRIPTIONAL REGULATOR YQJI"/>
    <property type="match status" value="1"/>
</dbReference>